<protein>
    <submittedName>
        <fullName evidence="1">Uncharacterized protein</fullName>
    </submittedName>
</protein>
<evidence type="ECO:0000313" key="2">
    <source>
        <dbReference type="Proteomes" id="UP000214646"/>
    </source>
</evidence>
<dbReference type="EMBL" id="NIDE01000002">
    <property type="protein sequence ID" value="OWK45407.1"/>
    <property type="molecule type" value="Genomic_DNA"/>
</dbReference>
<gene>
    <name evidence="1" type="ORF">FRUB_01738</name>
</gene>
<sequence length="182" mass="20665">MIAFALAVVGGGAYLLAVWYDRPAFTIDPTQPFQLEFGRGSGGRRGLDTVKIDQTGRAVLHRMKSERKEGVSVLSWEFATLQLSPEALAEVLKAVESNGLMGLRNAYHEDIYDGTQWVLWIKQGDREKSVYFDNNFPQQIEVFAEQLDDILARAGVGKVSWQPVPERQSRQHERELWDSIKR</sequence>
<accession>A0A225EAH4</accession>
<keyword evidence="2" id="KW-1185">Reference proteome</keyword>
<evidence type="ECO:0000313" key="1">
    <source>
        <dbReference type="EMBL" id="OWK45407.1"/>
    </source>
</evidence>
<reference evidence="2" key="1">
    <citation type="submission" date="2017-06" db="EMBL/GenBank/DDBJ databases">
        <title>Genome analysis of Fimbriiglobus ruber SP5, the first member of the order Planctomycetales with confirmed chitinolytic capability.</title>
        <authorList>
            <person name="Ravin N.V."/>
            <person name="Rakitin A.L."/>
            <person name="Ivanova A.A."/>
            <person name="Beletsky A.V."/>
            <person name="Kulichevskaya I.S."/>
            <person name="Mardanov A.V."/>
            <person name="Dedysh S.N."/>
        </authorList>
    </citation>
    <scope>NUCLEOTIDE SEQUENCE [LARGE SCALE GENOMIC DNA]</scope>
    <source>
        <strain evidence="2">SP5</strain>
    </source>
</reference>
<dbReference type="AlphaFoldDB" id="A0A225EAH4"/>
<name>A0A225EAH4_9BACT</name>
<dbReference type="Proteomes" id="UP000214646">
    <property type="component" value="Unassembled WGS sequence"/>
</dbReference>
<proteinExistence type="predicted"/>
<comment type="caution">
    <text evidence="1">The sequence shown here is derived from an EMBL/GenBank/DDBJ whole genome shotgun (WGS) entry which is preliminary data.</text>
</comment>
<organism evidence="1 2">
    <name type="scientific">Fimbriiglobus ruber</name>
    <dbReference type="NCBI Taxonomy" id="1908690"/>
    <lineage>
        <taxon>Bacteria</taxon>
        <taxon>Pseudomonadati</taxon>
        <taxon>Planctomycetota</taxon>
        <taxon>Planctomycetia</taxon>
        <taxon>Gemmatales</taxon>
        <taxon>Gemmataceae</taxon>
        <taxon>Fimbriiglobus</taxon>
    </lineage>
</organism>